<name>A0A0L0SCM1_ALLM3</name>
<keyword evidence="3" id="KW-1185">Reference proteome</keyword>
<feature type="compositionally biased region" description="Low complexity" evidence="1">
    <location>
        <begin position="17"/>
        <end position="41"/>
    </location>
</feature>
<accession>A0A0L0SCM1</accession>
<dbReference type="AlphaFoldDB" id="A0A0L0SCM1"/>
<evidence type="ECO:0000256" key="1">
    <source>
        <dbReference type="SAM" id="MobiDB-lite"/>
    </source>
</evidence>
<proteinExistence type="predicted"/>
<reference evidence="2 3" key="1">
    <citation type="submission" date="2009-11" db="EMBL/GenBank/DDBJ databases">
        <title>Annotation of Allomyces macrogynus ATCC 38327.</title>
        <authorList>
            <consortium name="The Broad Institute Genome Sequencing Platform"/>
            <person name="Russ C."/>
            <person name="Cuomo C."/>
            <person name="Burger G."/>
            <person name="Gray M.W."/>
            <person name="Holland P.W.H."/>
            <person name="King N."/>
            <person name="Lang F.B.F."/>
            <person name="Roger A.J."/>
            <person name="Ruiz-Trillo I."/>
            <person name="Young S.K."/>
            <person name="Zeng Q."/>
            <person name="Gargeya S."/>
            <person name="Fitzgerald M."/>
            <person name="Haas B."/>
            <person name="Abouelleil A."/>
            <person name="Alvarado L."/>
            <person name="Arachchi H.M."/>
            <person name="Berlin A."/>
            <person name="Chapman S.B."/>
            <person name="Gearin G."/>
            <person name="Goldberg J."/>
            <person name="Griggs A."/>
            <person name="Gujja S."/>
            <person name="Hansen M."/>
            <person name="Heiman D."/>
            <person name="Howarth C."/>
            <person name="Larimer J."/>
            <person name="Lui A."/>
            <person name="MacDonald P.J.P."/>
            <person name="McCowen C."/>
            <person name="Montmayeur A."/>
            <person name="Murphy C."/>
            <person name="Neiman D."/>
            <person name="Pearson M."/>
            <person name="Priest M."/>
            <person name="Roberts A."/>
            <person name="Saif S."/>
            <person name="Shea T."/>
            <person name="Sisk P."/>
            <person name="Stolte C."/>
            <person name="Sykes S."/>
            <person name="Wortman J."/>
            <person name="Nusbaum C."/>
            <person name="Birren B."/>
        </authorList>
    </citation>
    <scope>NUCLEOTIDE SEQUENCE [LARGE SCALE GENOMIC DNA]</scope>
    <source>
        <strain evidence="2 3">ATCC 38327</strain>
    </source>
</reference>
<reference evidence="3" key="2">
    <citation type="submission" date="2009-11" db="EMBL/GenBank/DDBJ databases">
        <title>The Genome Sequence of Allomyces macrogynus strain ATCC 38327.</title>
        <authorList>
            <consortium name="The Broad Institute Genome Sequencing Platform"/>
            <person name="Russ C."/>
            <person name="Cuomo C."/>
            <person name="Shea T."/>
            <person name="Young S.K."/>
            <person name="Zeng Q."/>
            <person name="Koehrsen M."/>
            <person name="Haas B."/>
            <person name="Borodovsky M."/>
            <person name="Guigo R."/>
            <person name="Alvarado L."/>
            <person name="Berlin A."/>
            <person name="Borenstein D."/>
            <person name="Chen Z."/>
            <person name="Engels R."/>
            <person name="Freedman E."/>
            <person name="Gellesch M."/>
            <person name="Goldberg J."/>
            <person name="Griggs A."/>
            <person name="Gujja S."/>
            <person name="Heiman D."/>
            <person name="Hepburn T."/>
            <person name="Howarth C."/>
            <person name="Jen D."/>
            <person name="Larson L."/>
            <person name="Lewis B."/>
            <person name="Mehta T."/>
            <person name="Park D."/>
            <person name="Pearson M."/>
            <person name="Roberts A."/>
            <person name="Saif S."/>
            <person name="Shenoy N."/>
            <person name="Sisk P."/>
            <person name="Stolte C."/>
            <person name="Sykes S."/>
            <person name="Walk T."/>
            <person name="White J."/>
            <person name="Yandava C."/>
            <person name="Burger G."/>
            <person name="Gray M.W."/>
            <person name="Holland P.W.H."/>
            <person name="King N."/>
            <person name="Lang F.B.F."/>
            <person name="Roger A.J."/>
            <person name="Ruiz-Trillo I."/>
            <person name="Lander E."/>
            <person name="Nusbaum C."/>
        </authorList>
    </citation>
    <scope>NUCLEOTIDE SEQUENCE [LARGE SCALE GENOMIC DNA]</scope>
    <source>
        <strain evidence="3">ATCC 38327</strain>
    </source>
</reference>
<evidence type="ECO:0000313" key="2">
    <source>
        <dbReference type="EMBL" id="KNE60231.1"/>
    </source>
</evidence>
<protein>
    <submittedName>
        <fullName evidence="2">Uncharacterized protein</fullName>
    </submittedName>
</protein>
<feature type="region of interest" description="Disordered" evidence="1">
    <location>
        <begin position="1"/>
        <end position="41"/>
    </location>
</feature>
<dbReference type="Proteomes" id="UP000054350">
    <property type="component" value="Unassembled WGS sequence"/>
</dbReference>
<evidence type="ECO:0000313" key="3">
    <source>
        <dbReference type="Proteomes" id="UP000054350"/>
    </source>
</evidence>
<gene>
    <name evidence="2" type="ORF">AMAG_18494</name>
</gene>
<dbReference type="VEuPathDB" id="FungiDB:AMAG_18494"/>
<organism evidence="2 3">
    <name type="scientific">Allomyces macrogynus (strain ATCC 38327)</name>
    <name type="common">Allomyces javanicus var. macrogynus</name>
    <dbReference type="NCBI Taxonomy" id="578462"/>
    <lineage>
        <taxon>Eukaryota</taxon>
        <taxon>Fungi</taxon>
        <taxon>Fungi incertae sedis</taxon>
        <taxon>Blastocladiomycota</taxon>
        <taxon>Blastocladiomycetes</taxon>
        <taxon>Blastocladiales</taxon>
        <taxon>Blastocladiaceae</taxon>
        <taxon>Allomyces</taxon>
    </lineage>
</organism>
<sequence>MHSSSSPRPPLQQLARPTAAMSSTSTPSFTGSTSTSTVSTAVPGVTLPLGRFYPLAMAGITTLPGLSPSVAAAAAMSASSLVQTPFAQLKAATPFRAPTPPTTTAPAAAASKDSEGYIVTEVRKLFLEPDGGQARR</sequence>
<dbReference type="EMBL" id="GG745335">
    <property type="protein sequence ID" value="KNE60231.1"/>
    <property type="molecule type" value="Genomic_DNA"/>
</dbReference>